<dbReference type="EnsemblPlants" id="MELO3C034121.2.1">
    <property type="protein sequence ID" value="MELO3C034121.2.1"/>
    <property type="gene ID" value="MELO3C034121.2"/>
</dbReference>
<organism evidence="1">
    <name type="scientific">Cucumis melo</name>
    <name type="common">Muskmelon</name>
    <dbReference type="NCBI Taxonomy" id="3656"/>
    <lineage>
        <taxon>Eukaryota</taxon>
        <taxon>Viridiplantae</taxon>
        <taxon>Streptophyta</taxon>
        <taxon>Embryophyta</taxon>
        <taxon>Tracheophyta</taxon>
        <taxon>Spermatophyta</taxon>
        <taxon>Magnoliopsida</taxon>
        <taxon>eudicotyledons</taxon>
        <taxon>Gunneridae</taxon>
        <taxon>Pentapetalae</taxon>
        <taxon>rosids</taxon>
        <taxon>fabids</taxon>
        <taxon>Cucurbitales</taxon>
        <taxon>Cucurbitaceae</taxon>
        <taxon>Benincaseae</taxon>
        <taxon>Cucumis</taxon>
    </lineage>
</organism>
<accession>A0A9I9EI98</accession>
<dbReference type="Gramene" id="MELO3C034121.2.1">
    <property type="protein sequence ID" value="MELO3C034121.2.1"/>
    <property type="gene ID" value="MELO3C034121.2"/>
</dbReference>
<sequence>MDVDLSTSYMHGHRRGYEEYNEYLYYEAPVKYQIDKCTNKNQRTKRNQNNIEFRVDGDN</sequence>
<protein>
    <submittedName>
        <fullName evidence="1">Uncharacterized protein</fullName>
    </submittedName>
</protein>
<evidence type="ECO:0000313" key="1">
    <source>
        <dbReference type="EnsemblPlants" id="MELO3C034121.2.1"/>
    </source>
</evidence>
<reference evidence="1" key="1">
    <citation type="submission" date="2023-03" db="UniProtKB">
        <authorList>
            <consortium name="EnsemblPlants"/>
        </authorList>
    </citation>
    <scope>IDENTIFICATION</scope>
</reference>
<proteinExistence type="predicted"/>
<dbReference type="AlphaFoldDB" id="A0A9I9EI98"/>
<name>A0A9I9EI98_CUCME</name>